<dbReference type="SMART" id="SM00028">
    <property type="entry name" value="TPR"/>
    <property type="match status" value="3"/>
</dbReference>
<dbReference type="SUPFAM" id="SSF48452">
    <property type="entry name" value="TPR-like"/>
    <property type="match status" value="1"/>
</dbReference>
<dbReference type="PANTHER" id="PTHR46224:SF47">
    <property type="match status" value="1"/>
</dbReference>
<dbReference type="EnsemblPlants" id="EMT03859">
    <property type="protein sequence ID" value="EMT03859"/>
    <property type="gene ID" value="F775_00169"/>
</dbReference>
<dbReference type="InterPro" id="IPR002110">
    <property type="entry name" value="Ankyrin_rpt"/>
</dbReference>
<evidence type="ECO:0000313" key="1">
    <source>
        <dbReference type="EnsemblPlants" id="EMT03859"/>
    </source>
</evidence>
<dbReference type="PROSITE" id="PS50088">
    <property type="entry name" value="ANK_REPEAT"/>
    <property type="match status" value="5"/>
</dbReference>
<dbReference type="SMART" id="SM00248">
    <property type="entry name" value="ANK"/>
    <property type="match status" value="8"/>
</dbReference>
<dbReference type="InterPro" id="IPR036770">
    <property type="entry name" value="Ankyrin_rpt-contain_sf"/>
</dbReference>
<organism evidence="1">
    <name type="scientific">Aegilops tauschii</name>
    <name type="common">Tausch's goatgrass</name>
    <name type="synonym">Aegilops squarrosa</name>
    <dbReference type="NCBI Taxonomy" id="37682"/>
    <lineage>
        <taxon>Eukaryota</taxon>
        <taxon>Viridiplantae</taxon>
        <taxon>Streptophyta</taxon>
        <taxon>Embryophyta</taxon>
        <taxon>Tracheophyta</taxon>
        <taxon>Spermatophyta</taxon>
        <taxon>Magnoliopsida</taxon>
        <taxon>Liliopsida</taxon>
        <taxon>Poales</taxon>
        <taxon>Poaceae</taxon>
        <taxon>BOP clade</taxon>
        <taxon>Pooideae</taxon>
        <taxon>Triticodae</taxon>
        <taxon>Triticeae</taxon>
        <taxon>Triticinae</taxon>
        <taxon>Aegilops</taxon>
    </lineage>
</organism>
<name>M8AR28_AEGTA</name>
<dbReference type="Pfam" id="PF12796">
    <property type="entry name" value="Ank_2"/>
    <property type="match status" value="3"/>
</dbReference>
<dbReference type="AlphaFoldDB" id="M8AR28"/>
<dbReference type="InterPro" id="IPR019734">
    <property type="entry name" value="TPR_rpt"/>
</dbReference>
<sequence length="834" mass="92663">MEDMGPLHEAACTGKIETCQYLVEQLGFDINTEANDDSGMTPLACAVLRDKSVTVEYLLDKGANPNKQDNKRFTPLHYATKEGNNRLVRLLLSKGASVDVFSSEGTPLHVAASYGKSGIMQILLQHNADPNTVSADLGTPMAAVLCVASGRITESDALKCMKLLVKAGADLNCANPDTPLVIATSKDLSECVEYLLEVGADANIPSNQGRMAPIEMAANSGRRKLVEILFPFTLPIQSVSNWSVQGIIAHEKLRQSNKGKQSDKDSNFQLKLNAEVVTKKEDSGAPKKPCAKDKGGDKDKKAELKLLGAKAVERKDYAAALKFYSEAIKVDPEDATLYSNRSLCHLKSGQAHDALADAIACVNVQPDWAKGYYRKGAALMSLKECKEACDAFLAGGKLNPASVEIHDAFCWIIYATLFDDGCWFYEVLARRPFTTTNFAWLRLEDEVWELRMHFHDRDNIERSMMMSDITYYNLVALMETEGYGFRDYMYYVRDPGLGIEGMEEIDDDDKLEEILDHIAEQNNKILNVTIVRASAEKVPNINTSVNVIEMQTPIEQIGEPKLYQIDDEGVLFNAENVHVEAESCDAGGEQEPVPLQFDTQQSRINVSLEPALGDAVVKEYHVTDNSEEQLLIEQEMEEKRRNEIEMFRKNKKERAKETCLNRKAAVMDNEEDSDDDDLVEYGDHAVAGADVNSAHPSTPLVVATTVGLADCIKYLLEAGADPNIPDEQHGRMPIQIAASSGRRSHVEILFPFTSPIRAMANWTVEGIIAHEKSRCSISKEESCNKINNKVAMLKSQGKEAVKRNDYLGASKLYTKCWCNLFGHAFLFRTHWHLH</sequence>
<dbReference type="PROSITE" id="PS50005">
    <property type="entry name" value="TPR"/>
    <property type="match status" value="1"/>
</dbReference>
<protein>
    <submittedName>
        <fullName evidence="1">Ankyrin-3</fullName>
    </submittedName>
</protein>
<dbReference type="Gene3D" id="1.25.40.20">
    <property type="entry name" value="Ankyrin repeat-containing domain"/>
    <property type="match status" value="2"/>
</dbReference>
<proteinExistence type="predicted"/>
<dbReference type="SUPFAM" id="SSF48403">
    <property type="entry name" value="Ankyrin repeat"/>
    <property type="match status" value="2"/>
</dbReference>
<dbReference type="InterPro" id="IPR011990">
    <property type="entry name" value="TPR-like_helical_dom_sf"/>
</dbReference>
<dbReference type="PANTHER" id="PTHR46224">
    <property type="entry name" value="ANKYRIN REPEAT FAMILY PROTEIN"/>
    <property type="match status" value="1"/>
</dbReference>
<dbReference type="Gene3D" id="1.25.40.10">
    <property type="entry name" value="Tetratricopeptide repeat domain"/>
    <property type="match status" value="1"/>
</dbReference>
<dbReference type="InterPro" id="IPR051616">
    <property type="entry name" value="Cul2-RING_E3_ligase_SR"/>
</dbReference>
<dbReference type="PROSITE" id="PS50297">
    <property type="entry name" value="ANK_REP_REGION"/>
    <property type="match status" value="5"/>
</dbReference>
<accession>M8AR28</accession>
<reference evidence="1" key="1">
    <citation type="submission" date="2015-06" db="UniProtKB">
        <authorList>
            <consortium name="EnsemblPlants"/>
        </authorList>
    </citation>
    <scope>IDENTIFICATION</scope>
</reference>